<evidence type="ECO:0000256" key="3">
    <source>
        <dbReference type="ARBA" id="ARBA00023125"/>
    </source>
</evidence>
<dbReference type="PANTHER" id="PTHR11945:SF629">
    <property type="entry name" value="OS02G0164450 PROTEIN"/>
    <property type="match status" value="1"/>
</dbReference>
<evidence type="ECO:0000313" key="7">
    <source>
        <dbReference type="EMBL" id="MBA0642929.1"/>
    </source>
</evidence>
<evidence type="ECO:0000256" key="5">
    <source>
        <dbReference type="ARBA" id="ARBA00023242"/>
    </source>
</evidence>
<keyword evidence="5" id="KW-0539">Nucleus</keyword>
<keyword evidence="3" id="KW-0238">DNA-binding</keyword>
<dbReference type="InterPro" id="IPR036879">
    <property type="entry name" value="TF_MADSbox_sf"/>
</dbReference>
<dbReference type="GO" id="GO:0000978">
    <property type="term" value="F:RNA polymerase II cis-regulatory region sequence-specific DNA binding"/>
    <property type="evidence" value="ECO:0007669"/>
    <property type="project" value="TreeGrafter"/>
</dbReference>
<name>A0A7J8TXQ9_9ROSI</name>
<dbReference type="EMBL" id="JABFAB010245222">
    <property type="protein sequence ID" value="MBA0672577.1"/>
    <property type="molecule type" value="Genomic_DNA"/>
</dbReference>
<dbReference type="EMBL" id="JABFAB010000002">
    <property type="protein sequence ID" value="MBA0642929.1"/>
    <property type="molecule type" value="Genomic_DNA"/>
</dbReference>
<dbReference type="PROSITE" id="PS50066">
    <property type="entry name" value="MADS_BOX_2"/>
    <property type="match status" value="2"/>
</dbReference>
<dbReference type="OrthoDB" id="1008358at2759"/>
<comment type="subcellular location">
    <subcellularLocation>
        <location evidence="1">Nucleus</location>
    </subcellularLocation>
</comment>
<dbReference type="AlphaFoldDB" id="A0A7J8TXQ9"/>
<dbReference type="PANTHER" id="PTHR11945">
    <property type="entry name" value="MADS BOX PROTEIN"/>
    <property type="match status" value="1"/>
</dbReference>
<comment type="caution">
    <text evidence="7">The sequence shown here is derived from an EMBL/GenBank/DDBJ whole genome shotgun (WGS) entry which is preliminary data.</text>
</comment>
<dbReference type="InterPro" id="IPR002100">
    <property type="entry name" value="TF_MADSbox"/>
</dbReference>
<dbReference type="GO" id="GO:0046983">
    <property type="term" value="F:protein dimerization activity"/>
    <property type="evidence" value="ECO:0007669"/>
    <property type="project" value="InterPro"/>
</dbReference>
<dbReference type="GO" id="GO:0005634">
    <property type="term" value="C:nucleus"/>
    <property type="evidence" value="ECO:0007669"/>
    <property type="project" value="UniProtKB-SubCell"/>
</dbReference>
<proteinExistence type="predicted"/>
<evidence type="ECO:0000313" key="9">
    <source>
        <dbReference type="Proteomes" id="UP000593573"/>
    </source>
</evidence>
<keyword evidence="2" id="KW-0805">Transcription regulation</keyword>
<sequence length="190" mass="22819">IFEHFITNLRKKVKLASIANDHGRRASLKKRRFRLWKKVSELTNIRRIKKNLYKKERFDLLKKVSELSIQCSFRDGVIMFSLENNEPMVWPSPDEIFEHFITNLRKKVKLASIANDHGRRASLKKRRFRLWKKVSELTNIRRIKKNLYKKERFDLLKKVSELSIQCSFRDGVIMFSLENNEPMVWPSPDE</sequence>
<gene>
    <name evidence="8" type="ORF">Goklo_024977</name>
    <name evidence="7" type="ORF">Goklo_027260</name>
</gene>
<dbReference type="SUPFAM" id="SSF55455">
    <property type="entry name" value="SRF-like"/>
    <property type="match status" value="4"/>
</dbReference>
<keyword evidence="4" id="KW-0804">Transcription</keyword>
<evidence type="ECO:0000256" key="4">
    <source>
        <dbReference type="ARBA" id="ARBA00023163"/>
    </source>
</evidence>
<evidence type="ECO:0000313" key="8">
    <source>
        <dbReference type="EMBL" id="MBA0672577.1"/>
    </source>
</evidence>
<evidence type="ECO:0000259" key="6">
    <source>
        <dbReference type="PROSITE" id="PS50066"/>
    </source>
</evidence>
<accession>A0A7J8TXQ9</accession>
<feature type="domain" description="MADS-box" evidence="6">
    <location>
        <begin position="8"/>
        <end position="43"/>
    </location>
</feature>
<feature type="non-terminal residue" evidence="7">
    <location>
        <position position="190"/>
    </location>
</feature>
<reference evidence="7" key="2">
    <citation type="submission" date="2020-04" db="EMBL/GenBank/DDBJ databases">
        <authorList>
            <person name="Grover C.E."/>
            <person name="Arick M.A. II"/>
            <person name="Thrash A."/>
            <person name="Conover J.L."/>
            <person name="Sanders W.S."/>
            <person name="Peterson D.G."/>
            <person name="Scheffler J.A."/>
            <person name="Scheffler B.E."/>
            <person name="Wendel J.F."/>
        </authorList>
    </citation>
    <scope>NUCLEOTIDE SEQUENCE</scope>
    <source>
        <strain evidence="7">57</strain>
        <tissue evidence="7">Leaf</tissue>
    </source>
</reference>
<organism evidence="7 9">
    <name type="scientific">Gossypium klotzschianum</name>
    <dbReference type="NCBI Taxonomy" id="34286"/>
    <lineage>
        <taxon>Eukaryota</taxon>
        <taxon>Viridiplantae</taxon>
        <taxon>Streptophyta</taxon>
        <taxon>Embryophyta</taxon>
        <taxon>Tracheophyta</taxon>
        <taxon>Spermatophyta</taxon>
        <taxon>Magnoliopsida</taxon>
        <taxon>eudicotyledons</taxon>
        <taxon>Gunneridae</taxon>
        <taxon>Pentapetalae</taxon>
        <taxon>rosids</taxon>
        <taxon>malvids</taxon>
        <taxon>Malvales</taxon>
        <taxon>Malvaceae</taxon>
        <taxon>Malvoideae</taxon>
        <taxon>Gossypium</taxon>
    </lineage>
</organism>
<evidence type="ECO:0000256" key="2">
    <source>
        <dbReference type="ARBA" id="ARBA00023015"/>
    </source>
</evidence>
<evidence type="ECO:0000256" key="1">
    <source>
        <dbReference type="ARBA" id="ARBA00004123"/>
    </source>
</evidence>
<dbReference type="Proteomes" id="UP000593573">
    <property type="component" value="Unassembled WGS sequence"/>
</dbReference>
<protein>
    <recommendedName>
        <fullName evidence="6">MADS-box domain-containing protein</fullName>
    </recommendedName>
</protein>
<dbReference type="GO" id="GO:0000981">
    <property type="term" value="F:DNA-binding transcription factor activity, RNA polymerase II-specific"/>
    <property type="evidence" value="ECO:0007669"/>
    <property type="project" value="TreeGrafter"/>
</dbReference>
<keyword evidence="9" id="KW-1185">Reference proteome</keyword>
<reference evidence="7 9" key="1">
    <citation type="journal article" date="2019" name="Genome Biol. Evol.">
        <title>Insights into the evolution of the New World diploid cottons (Gossypium, subgenus Houzingenia) based on genome sequencing.</title>
        <authorList>
            <person name="Grover C.E."/>
            <person name="Arick M.A. 2nd"/>
            <person name="Thrash A."/>
            <person name="Conover J.L."/>
            <person name="Sanders W.S."/>
            <person name="Peterson D.G."/>
            <person name="Frelichowski J.E."/>
            <person name="Scheffler J.A."/>
            <person name="Scheffler B.E."/>
            <person name="Wendel J.F."/>
        </authorList>
    </citation>
    <scope>NUCLEOTIDE SEQUENCE [LARGE SCALE GENOMIC DNA]</scope>
    <source>
        <strain evidence="7">57</strain>
        <tissue evidence="7">Leaf</tissue>
    </source>
</reference>
<dbReference type="Gene3D" id="3.40.1810.10">
    <property type="entry name" value="Transcription factor, MADS-box"/>
    <property type="match status" value="1"/>
</dbReference>
<feature type="domain" description="MADS-box" evidence="6">
    <location>
        <begin position="103"/>
        <end position="138"/>
    </location>
</feature>
<feature type="non-terminal residue" evidence="7">
    <location>
        <position position="1"/>
    </location>
</feature>